<comment type="caution">
    <text evidence="1">The sequence shown here is derived from an EMBL/GenBank/DDBJ whole genome shotgun (WGS) entry which is preliminary data.</text>
</comment>
<protein>
    <submittedName>
        <fullName evidence="1">Uncharacterized protein</fullName>
    </submittedName>
</protein>
<sequence>MEYVTFSRAANALVHTIIKPLLKMGRLGGNAHARTEKTCPEGLVRWQYRLPRPHPPPDPALPL</sequence>
<organism evidence="1 2">
    <name type="scientific">Roseibaca calidilacus</name>
    <dbReference type="NCBI Taxonomy" id="1666912"/>
    <lineage>
        <taxon>Bacteria</taxon>
        <taxon>Pseudomonadati</taxon>
        <taxon>Pseudomonadota</taxon>
        <taxon>Alphaproteobacteria</taxon>
        <taxon>Rhodobacterales</taxon>
        <taxon>Paracoccaceae</taxon>
        <taxon>Roseinatronobacter</taxon>
    </lineage>
</organism>
<proteinExistence type="predicted"/>
<dbReference type="Proteomes" id="UP000050413">
    <property type="component" value="Unassembled WGS sequence"/>
</dbReference>
<name>A0A0P8AAQ2_9RHOB</name>
<reference evidence="1 2" key="1">
    <citation type="submission" date="2015-09" db="EMBL/GenBank/DDBJ databases">
        <title>Identification and resolution of microdiversity through metagenomic sequencing of parallel consortia.</title>
        <authorList>
            <person name="Nelson W.C."/>
            <person name="Romine M.F."/>
            <person name="Lindemann S.R."/>
        </authorList>
    </citation>
    <scope>NUCLEOTIDE SEQUENCE [LARGE SCALE GENOMIC DNA]</scope>
    <source>
        <strain evidence="1">HL-91</strain>
    </source>
</reference>
<dbReference type="EMBL" id="LJSG01000014">
    <property type="protein sequence ID" value="KPP91258.1"/>
    <property type="molecule type" value="Genomic_DNA"/>
</dbReference>
<accession>A0A0P8AAQ2</accession>
<evidence type="ECO:0000313" key="2">
    <source>
        <dbReference type="Proteomes" id="UP000050413"/>
    </source>
</evidence>
<dbReference type="AlphaFoldDB" id="A0A0P8AAQ2"/>
<gene>
    <name evidence="1" type="ORF">HLUCCA05_14420</name>
</gene>
<evidence type="ECO:0000313" key="1">
    <source>
        <dbReference type="EMBL" id="KPP91258.1"/>
    </source>
</evidence>